<evidence type="ECO:0000313" key="3">
    <source>
        <dbReference type="Proteomes" id="UP000255207"/>
    </source>
</evidence>
<dbReference type="Proteomes" id="UP000255207">
    <property type="component" value="Unassembled WGS sequence"/>
</dbReference>
<dbReference type="InterPro" id="IPR021120">
    <property type="entry name" value="KduI/IolB_isomerase"/>
</dbReference>
<dbReference type="InterPro" id="IPR024203">
    <property type="entry name" value="Deoxy-glucuronate_isom_IolB"/>
</dbReference>
<dbReference type="RefSeq" id="WP_114832603.1">
    <property type="nucleotide sequence ID" value="NZ_QQTO01000009.1"/>
</dbReference>
<keyword evidence="1" id="KW-0413">Isomerase</keyword>
<evidence type="ECO:0000256" key="1">
    <source>
        <dbReference type="ARBA" id="ARBA00023235"/>
    </source>
</evidence>
<evidence type="ECO:0000313" key="2">
    <source>
        <dbReference type="EMBL" id="RDJ19807.1"/>
    </source>
</evidence>
<dbReference type="PANTHER" id="PTHR39193">
    <property type="entry name" value="5-DEOXY-GLUCURONATE ISOMERASE"/>
    <property type="match status" value="1"/>
</dbReference>
<comment type="caution">
    <text evidence="2">The sequence shown here is derived from an EMBL/GenBank/DDBJ whole genome shotgun (WGS) entry which is preliminary data.</text>
</comment>
<proteinExistence type="predicted"/>
<protein>
    <submittedName>
        <fullName evidence="2">Inositol utilization protein</fullName>
    </submittedName>
</protein>
<dbReference type="SUPFAM" id="SSF51182">
    <property type="entry name" value="RmlC-like cupins"/>
    <property type="match status" value="1"/>
</dbReference>
<dbReference type="GO" id="GO:0008880">
    <property type="term" value="F:glucuronate isomerase activity"/>
    <property type="evidence" value="ECO:0007669"/>
    <property type="project" value="InterPro"/>
</dbReference>
<dbReference type="Gene3D" id="2.60.120.10">
    <property type="entry name" value="Jelly Rolls"/>
    <property type="match status" value="2"/>
</dbReference>
<dbReference type="PIRSF" id="PIRSF036628">
    <property type="entry name" value="IolB"/>
    <property type="match status" value="1"/>
</dbReference>
<reference evidence="3" key="1">
    <citation type="submission" date="2018-07" db="EMBL/GenBank/DDBJ databases">
        <authorList>
            <person name="Safronova V.I."/>
            <person name="Chirak E.R."/>
            <person name="Sazanova A.L."/>
        </authorList>
    </citation>
    <scope>NUCLEOTIDE SEQUENCE [LARGE SCALE GENOMIC DNA]</scope>
    <source>
        <strain evidence="3">RCAM04685</strain>
    </source>
</reference>
<organism evidence="2 3">
    <name type="scientific">Bosea caraganae</name>
    <dbReference type="NCBI Taxonomy" id="2763117"/>
    <lineage>
        <taxon>Bacteria</taxon>
        <taxon>Pseudomonadati</taxon>
        <taxon>Pseudomonadota</taxon>
        <taxon>Alphaproteobacteria</taxon>
        <taxon>Hyphomicrobiales</taxon>
        <taxon>Boseaceae</taxon>
        <taxon>Bosea</taxon>
    </lineage>
</organism>
<dbReference type="AlphaFoldDB" id="A0A370KXV4"/>
<dbReference type="InterPro" id="IPR014710">
    <property type="entry name" value="RmlC-like_jellyroll"/>
</dbReference>
<dbReference type="PANTHER" id="PTHR39193:SF1">
    <property type="entry name" value="5-DEOXY-GLUCURONATE ISOMERASE"/>
    <property type="match status" value="1"/>
</dbReference>
<name>A0A370KXV4_9HYPH</name>
<dbReference type="OrthoDB" id="6121073at2"/>
<dbReference type="Pfam" id="PF04962">
    <property type="entry name" value="KduI"/>
    <property type="match status" value="1"/>
</dbReference>
<accession>A0A370KXV4</accession>
<dbReference type="EMBL" id="QQTP01000027">
    <property type="protein sequence ID" value="RDJ19807.1"/>
    <property type="molecule type" value="Genomic_DNA"/>
</dbReference>
<dbReference type="InterPro" id="IPR011051">
    <property type="entry name" value="RmlC_Cupin_sf"/>
</dbReference>
<keyword evidence="3" id="KW-1185">Reference proteome</keyword>
<gene>
    <name evidence="2" type="ORF">DWE98_27730</name>
</gene>
<dbReference type="GO" id="GO:0019310">
    <property type="term" value="P:inositol catabolic process"/>
    <property type="evidence" value="ECO:0007669"/>
    <property type="project" value="InterPro"/>
</dbReference>
<sequence length="277" mass="30485">MPKHVRASDNANRAIVTDDPALPHVYFNLLKLGPGEALEQTLPTYESVYVVLSGTADIIVDGERFGEVGKRRDIWSGEADSVYAPVGSKVRLENATGPVEIAVAGGLCEDDGLKAFRILPGEVSMVDVGSPETHSRRRIFHILGQNGEGRAGNLLVSELYADPGCWSGYPPHKHDADRDGETAHDELYHYRYDPGTGFGAQIIYADGKAECFMVQDRDTILVDRGYHPTVTSPGHRCYIFTILVGKTQRGLVQHFDDRHAHLMAAIPGIQSMRDKFK</sequence>